<keyword evidence="4" id="KW-1185">Reference proteome</keyword>
<dbReference type="RefSeq" id="WP_264843140.1">
    <property type="nucleotide sequence ID" value="NZ_AP025628.1"/>
</dbReference>
<name>A0AA35CKJ8_9FIRM</name>
<gene>
    <name evidence="3" type="ORF">caldi_01100</name>
</gene>
<organism evidence="3 4">
    <name type="scientific">Caldinitratiruptor microaerophilus</name>
    <dbReference type="NCBI Taxonomy" id="671077"/>
    <lineage>
        <taxon>Bacteria</taxon>
        <taxon>Bacillati</taxon>
        <taxon>Bacillota</taxon>
        <taxon>Clostridia</taxon>
        <taxon>Eubacteriales</taxon>
        <taxon>Symbiobacteriaceae</taxon>
        <taxon>Caldinitratiruptor</taxon>
    </lineage>
</organism>
<keyword evidence="1" id="KW-0560">Oxidoreductase</keyword>
<evidence type="ECO:0000256" key="1">
    <source>
        <dbReference type="ARBA" id="ARBA00023002"/>
    </source>
</evidence>
<feature type="domain" description="Pyruvate/ketoisovalerate oxidoreductase catalytic" evidence="2">
    <location>
        <begin position="31"/>
        <end position="162"/>
    </location>
</feature>
<dbReference type="InterPro" id="IPR019752">
    <property type="entry name" value="Pyrv/ketoisovalerate_OxRed_cat"/>
</dbReference>
<evidence type="ECO:0000313" key="3">
    <source>
        <dbReference type="EMBL" id="BDG59020.1"/>
    </source>
</evidence>
<dbReference type="EMBL" id="AP025628">
    <property type="protein sequence ID" value="BDG59020.1"/>
    <property type="molecule type" value="Genomic_DNA"/>
</dbReference>
<evidence type="ECO:0000313" key="4">
    <source>
        <dbReference type="Proteomes" id="UP001163687"/>
    </source>
</evidence>
<dbReference type="InterPro" id="IPR002869">
    <property type="entry name" value="Pyrv_flavodox_OxRed_cen"/>
</dbReference>
<dbReference type="Gene3D" id="3.40.920.10">
    <property type="entry name" value="Pyruvate-ferredoxin oxidoreductase, PFOR, domain III"/>
    <property type="match status" value="1"/>
</dbReference>
<dbReference type="KEGG" id="cmic:caldi_01100"/>
<dbReference type="GO" id="GO:0016903">
    <property type="term" value="F:oxidoreductase activity, acting on the aldehyde or oxo group of donors"/>
    <property type="evidence" value="ECO:0007669"/>
    <property type="project" value="InterPro"/>
</dbReference>
<accession>A0AA35CKJ8</accession>
<dbReference type="AlphaFoldDB" id="A0AA35CKJ8"/>
<dbReference type="SUPFAM" id="SSF53323">
    <property type="entry name" value="Pyruvate-ferredoxin oxidoreductase, PFOR, domain III"/>
    <property type="match status" value="1"/>
</dbReference>
<evidence type="ECO:0000259" key="2">
    <source>
        <dbReference type="Pfam" id="PF01558"/>
    </source>
</evidence>
<dbReference type="Proteomes" id="UP001163687">
    <property type="component" value="Chromosome"/>
</dbReference>
<proteinExistence type="predicted"/>
<protein>
    <recommendedName>
        <fullName evidence="2">Pyruvate/ketoisovalerate oxidoreductase catalytic domain-containing protein</fullName>
    </recommendedName>
</protein>
<reference evidence="3" key="1">
    <citation type="submission" date="2022-03" db="EMBL/GenBank/DDBJ databases">
        <title>Complete genome sequence of Caldinitratiruptor microaerophilus.</title>
        <authorList>
            <person name="Mukaiyama R."/>
            <person name="Nishiyama T."/>
            <person name="Ueda K."/>
        </authorList>
    </citation>
    <scope>NUCLEOTIDE SEQUENCE</scope>
    <source>
        <strain evidence="3">JCM 16183</strain>
    </source>
</reference>
<sequence>MLPEARVQLSPLPVGDFSVRFVDGDNRCGARQAADILAETLRRQGLDCTASRERPVVHVQGRRGRGALRFAGEESGRADLLVVLDESLLARADLRRTLNPDGTLVVATPRAPHAVRRGLRWFGGTTATVDAEGISDETGAEPAAALLGALARATGFIDPDILGTVTWIAYDRLWPYAAVAATRALSEGYRRVQF</sequence>
<dbReference type="Pfam" id="PF01558">
    <property type="entry name" value="POR"/>
    <property type="match status" value="1"/>
</dbReference>